<dbReference type="EMBL" id="UYRS01018305">
    <property type="protein sequence ID" value="VDK32065.1"/>
    <property type="molecule type" value="Genomic_DNA"/>
</dbReference>
<organism evidence="3">
    <name type="scientific">Taenia asiatica</name>
    <name type="common">Asian tapeworm</name>
    <dbReference type="NCBI Taxonomy" id="60517"/>
    <lineage>
        <taxon>Eukaryota</taxon>
        <taxon>Metazoa</taxon>
        <taxon>Spiralia</taxon>
        <taxon>Lophotrochozoa</taxon>
        <taxon>Platyhelminthes</taxon>
        <taxon>Cestoda</taxon>
        <taxon>Eucestoda</taxon>
        <taxon>Cyclophyllidea</taxon>
        <taxon>Taeniidae</taxon>
        <taxon>Taenia</taxon>
    </lineage>
</organism>
<reference evidence="1 2" key="2">
    <citation type="submission" date="2018-11" db="EMBL/GenBank/DDBJ databases">
        <authorList>
            <consortium name="Pathogen Informatics"/>
        </authorList>
    </citation>
    <scope>NUCLEOTIDE SEQUENCE [LARGE SCALE GENOMIC DNA]</scope>
</reference>
<accession>A0A0R3W1I6</accession>
<name>A0A0R3W1I6_TAEAS</name>
<dbReference type="WBParaSite" id="TASK_0000360001-mRNA-1">
    <property type="protein sequence ID" value="TASK_0000360001-mRNA-1"/>
    <property type="gene ID" value="TASK_0000360001"/>
</dbReference>
<evidence type="ECO:0000313" key="3">
    <source>
        <dbReference type="WBParaSite" id="TASK_0000360001-mRNA-1"/>
    </source>
</evidence>
<dbReference type="Proteomes" id="UP000282613">
    <property type="component" value="Unassembled WGS sequence"/>
</dbReference>
<sequence length="41" mass="4776">MFYSINLSTFAEVKNYFPQVGNTLSQFLAPPCYFVRRKLIA</sequence>
<protein>
    <submittedName>
        <fullName evidence="3">RRM domain-containing protein</fullName>
    </submittedName>
</protein>
<reference evidence="3" key="1">
    <citation type="submission" date="2017-02" db="UniProtKB">
        <authorList>
            <consortium name="WormBaseParasite"/>
        </authorList>
    </citation>
    <scope>IDENTIFICATION</scope>
</reference>
<dbReference type="AlphaFoldDB" id="A0A0R3W1I6"/>
<keyword evidence="2" id="KW-1185">Reference proteome</keyword>
<evidence type="ECO:0000313" key="2">
    <source>
        <dbReference type="Proteomes" id="UP000282613"/>
    </source>
</evidence>
<proteinExistence type="predicted"/>
<gene>
    <name evidence="1" type="ORF">TASK_LOCUS3601</name>
</gene>
<evidence type="ECO:0000313" key="1">
    <source>
        <dbReference type="EMBL" id="VDK32065.1"/>
    </source>
</evidence>